<dbReference type="GO" id="GO:0006351">
    <property type="term" value="P:DNA-templated transcription"/>
    <property type="evidence" value="ECO:0007669"/>
    <property type="project" value="InterPro"/>
</dbReference>
<sequence>MAQSSTKKRKRDGEAGAKPKKKVAIDAPSASATVASLLQPKFCPPVIATSPGFQVPTDIPFHAYVPKNNTKSKSKLPKSAGQKDLLLHSTAHRSLDYTIKSEAPRGSQPALNHFVGIYDPKTGKLQVVEAKKMTIRGTVRAKQASETERAPQTMLERRTDLGQTFGTKKAKKALHENVLNAIAPPKKPGDSPTKIDSAARAMLNSVGEITSTMASREELQAVVDDAKPVPIANTEAVDIQDVYDPNKIIGTEILNLVPIREWQEKAKHKEGIQVASRYVAARINRLAANEDAVTRLRVLRYMYFVLLFYRVSKVGRVRGTRQLPTRDKLREALAPAPEAVIENIRRKFSDGGQMRKFHIDLIMTHCCAFACIVDNFEVDTQSLRDDLKTDQKMINQYFHEIGGRVKPVSNKELKITTYIAKLALPLNFPKQRHIAPKRR</sequence>
<evidence type="ECO:0000256" key="3">
    <source>
        <dbReference type="ARBA" id="ARBA00022478"/>
    </source>
</evidence>
<dbReference type="GO" id="GO:0005730">
    <property type="term" value="C:nucleolus"/>
    <property type="evidence" value="ECO:0007669"/>
    <property type="project" value="UniProtKB-SubCell"/>
</dbReference>
<keyword evidence="4" id="KW-0804">Transcription</keyword>
<feature type="compositionally biased region" description="Basic residues" evidence="6">
    <location>
        <begin position="1"/>
        <end position="10"/>
    </location>
</feature>
<name>A0A9P8W539_9HYPO</name>
<evidence type="ECO:0000256" key="6">
    <source>
        <dbReference type="SAM" id="MobiDB-lite"/>
    </source>
</evidence>
<comment type="similarity">
    <text evidence="2">Belongs to the eukaryotic RPA49/POLR1E RNA polymerase subunit family.</text>
</comment>
<dbReference type="Pfam" id="PF06870">
    <property type="entry name" value="RNA_pol_I_A49"/>
    <property type="match status" value="1"/>
</dbReference>
<evidence type="ECO:0000313" key="8">
    <source>
        <dbReference type="Proteomes" id="UP000777438"/>
    </source>
</evidence>
<dbReference type="GO" id="GO:0000428">
    <property type="term" value="C:DNA-directed RNA polymerase complex"/>
    <property type="evidence" value="ECO:0007669"/>
    <property type="project" value="UniProtKB-KW"/>
</dbReference>
<evidence type="ECO:0000313" key="7">
    <source>
        <dbReference type="EMBL" id="KAH6890492.1"/>
    </source>
</evidence>
<dbReference type="PANTHER" id="PTHR14440">
    <property type="entry name" value="DNA-DIRECTED RNA POLYMERASE I SUBUNIT RPA49"/>
    <property type="match status" value="1"/>
</dbReference>
<evidence type="ECO:0000256" key="5">
    <source>
        <dbReference type="ARBA" id="ARBA00023242"/>
    </source>
</evidence>
<comment type="caution">
    <text evidence="7">The sequence shown here is derived from an EMBL/GenBank/DDBJ whole genome shotgun (WGS) entry which is preliminary data.</text>
</comment>
<keyword evidence="8" id="KW-1185">Reference proteome</keyword>
<feature type="region of interest" description="Disordered" evidence="6">
    <location>
        <begin position="1"/>
        <end position="27"/>
    </location>
</feature>
<keyword evidence="3" id="KW-0240">DNA-directed RNA polymerase</keyword>
<dbReference type="OrthoDB" id="532500at2759"/>
<reference evidence="7 8" key="1">
    <citation type="journal article" date="2021" name="Nat. Commun.">
        <title>Genetic determinants of endophytism in the Arabidopsis root mycobiome.</title>
        <authorList>
            <person name="Mesny F."/>
            <person name="Miyauchi S."/>
            <person name="Thiergart T."/>
            <person name="Pickel B."/>
            <person name="Atanasova L."/>
            <person name="Karlsson M."/>
            <person name="Huettel B."/>
            <person name="Barry K.W."/>
            <person name="Haridas S."/>
            <person name="Chen C."/>
            <person name="Bauer D."/>
            <person name="Andreopoulos W."/>
            <person name="Pangilinan J."/>
            <person name="LaButti K."/>
            <person name="Riley R."/>
            <person name="Lipzen A."/>
            <person name="Clum A."/>
            <person name="Drula E."/>
            <person name="Henrissat B."/>
            <person name="Kohler A."/>
            <person name="Grigoriev I.V."/>
            <person name="Martin F.M."/>
            <person name="Hacquard S."/>
        </authorList>
    </citation>
    <scope>NUCLEOTIDE SEQUENCE [LARGE SCALE GENOMIC DNA]</scope>
    <source>
        <strain evidence="7 8">MPI-CAGE-CH-0241</strain>
    </source>
</reference>
<evidence type="ECO:0000256" key="1">
    <source>
        <dbReference type="ARBA" id="ARBA00004604"/>
    </source>
</evidence>
<gene>
    <name evidence="7" type="ORF">B0T10DRAFT_486019</name>
</gene>
<proteinExistence type="inferred from homology"/>
<accession>A0A9P8W539</accession>
<dbReference type="AlphaFoldDB" id="A0A9P8W539"/>
<organism evidence="7 8">
    <name type="scientific">Thelonectria olida</name>
    <dbReference type="NCBI Taxonomy" id="1576542"/>
    <lineage>
        <taxon>Eukaryota</taxon>
        <taxon>Fungi</taxon>
        <taxon>Dikarya</taxon>
        <taxon>Ascomycota</taxon>
        <taxon>Pezizomycotina</taxon>
        <taxon>Sordariomycetes</taxon>
        <taxon>Hypocreomycetidae</taxon>
        <taxon>Hypocreales</taxon>
        <taxon>Nectriaceae</taxon>
        <taxon>Thelonectria</taxon>
    </lineage>
</organism>
<dbReference type="EMBL" id="JAGPYM010000009">
    <property type="protein sequence ID" value="KAH6890492.1"/>
    <property type="molecule type" value="Genomic_DNA"/>
</dbReference>
<dbReference type="Proteomes" id="UP000777438">
    <property type="component" value="Unassembled WGS sequence"/>
</dbReference>
<keyword evidence="5" id="KW-0539">Nucleus</keyword>
<evidence type="ECO:0000256" key="4">
    <source>
        <dbReference type="ARBA" id="ARBA00023163"/>
    </source>
</evidence>
<comment type="subcellular location">
    <subcellularLocation>
        <location evidence="1">Nucleus</location>
        <location evidence="1">Nucleolus</location>
    </subcellularLocation>
</comment>
<evidence type="ECO:0000256" key="2">
    <source>
        <dbReference type="ARBA" id="ARBA00009430"/>
    </source>
</evidence>
<dbReference type="InterPro" id="IPR009668">
    <property type="entry name" value="RNA_pol-assoc_fac_A49-like"/>
</dbReference>
<dbReference type="GO" id="GO:0003677">
    <property type="term" value="F:DNA binding"/>
    <property type="evidence" value="ECO:0007669"/>
    <property type="project" value="InterPro"/>
</dbReference>
<protein>
    <submittedName>
        <fullName evidence="7">RNA polymerase I associated factor, A49-like protein</fullName>
    </submittedName>
</protein>